<dbReference type="EMBL" id="NBTY01000136">
    <property type="protein sequence ID" value="OTP70751.1"/>
    <property type="molecule type" value="Genomic_DNA"/>
</dbReference>
<organism evidence="1 2">
    <name type="scientific">Caballeronia sordidicola</name>
    <name type="common">Burkholderia sordidicola</name>
    <dbReference type="NCBI Taxonomy" id="196367"/>
    <lineage>
        <taxon>Bacteria</taxon>
        <taxon>Pseudomonadati</taxon>
        <taxon>Pseudomonadota</taxon>
        <taxon>Betaproteobacteria</taxon>
        <taxon>Burkholderiales</taxon>
        <taxon>Burkholderiaceae</taxon>
        <taxon>Caballeronia</taxon>
    </lineage>
</organism>
<reference evidence="1 2" key="1">
    <citation type="submission" date="2017-03" db="EMBL/GenBank/DDBJ databases">
        <title>Genome analysis of strain PAMC 26510.</title>
        <authorList>
            <person name="Oh H.-M."/>
            <person name="Yang J.-A."/>
        </authorList>
    </citation>
    <scope>NUCLEOTIDE SEQUENCE [LARGE SCALE GENOMIC DNA]</scope>
    <source>
        <strain evidence="1 2">PAMC 26510</strain>
    </source>
</reference>
<sequence length="40" mass="4486">MTGTPIDNRLSVAGIRALQCAHFLDDCAAKYHDKWMPCVH</sequence>
<protein>
    <submittedName>
        <fullName evidence="1">Uncharacterized protein</fullName>
    </submittedName>
</protein>
<gene>
    <name evidence="1" type="ORF">PAMC26510_25090</name>
</gene>
<evidence type="ECO:0000313" key="2">
    <source>
        <dbReference type="Proteomes" id="UP000194546"/>
    </source>
</evidence>
<evidence type="ECO:0000313" key="1">
    <source>
        <dbReference type="EMBL" id="OTP70751.1"/>
    </source>
</evidence>
<accession>A0A242MHH4</accession>
<dbReference type="AlphaFoldDB" id="A0A242MHH4"/>
<comment type="caution">
    <text evidence="1">The sequence shown here is derived from an EMBL/GenBank/DDBJ whole genome shotgun (WGS) entry which is preliminary data.</text>
</comment>
<proteinExistence type="predicted"/>
<dbReference type="Proteomes" id="UP000194546">
    <property type="component" value="Unassembled WGS sequence"/>
</dbReference>
<name>A0A242MHH4_CABSO</name>